<sequence length="124" mass="13910">MRTLNTPSTTLRFPAAFSQVHVYGDALVMAFEGTAVEIRLDHRLFTVNWDAEGEANRWAVGVDGTMILRPPISSPAAQIFQAEFSAALADHTTPLGTLITAFLTHQERRVQHEAQHIQFWQHVE</sequence>
<protein>
    <submittedName>
        <fullName evidence="1">Uncharacterized protein</fullName>
    </submittedName>
</protein>
<evidence type="ECO:0000313" key="1">
    <source>
        <dbReference type="EMBL" id="GGS02863.1"/>
    </source>
</evidence>
<name>A0ABQ2S6N0_9DEIO</name>
<organism evidence="1 2">
    <name type="scientific">Deinococcus sedimenti</name>
    <dbReference type="NCBI Taxonomy" id="1867090"/>
    <lineage>
        <taxon>Bacteria</taxon>
        <taxon>Thermotogati</taxon>
        <taxon>Deinococcota</taxon>
        <taxon>Deinococci</taxon>
        <taxon>Deinococcales</taxon>
        <taxon>Deinococcaceae</taxon>
        <taxon>Deinococcus</taxon>
    </lineage>
</organism>
<keyword evidence="2" id="KW-1185">Reference proteome</keyword>
<proteinExistence type="predicted"/>
<dbReference type="EMBL" id="BMQN01000011">
    <property type="protein sequence ID" value="GGS02863.1"/>
    <property type="molecule type" value="Genomic_DNA"/>
</dbReference>
<comment type="caution">
    <text evidence="1">The sequence shown here is derived from an EMBL/GenBank/DDBJ whole genome shotgun (WGS) entry which is preliminary data.</text>
</comment>
<gene>
    <name evidence="1" type="ORF">GCM10008960_31860</name>
</gene>
<evidence type="ECO:0000313" key="2">
    <source>
        <dbReference type="Proteomes" id="UP000644548"/>
    </source>
</evidence>
<dbReference type="Proteomes" id="UP000644548">
    <property type="component" value="Unassembled WGS sequence"/>
</dbReference>
<reference evidence="2" key="1">
    <citation type="journal article" date="2019" name="Int. J. Syst. Evol. Microbiol.">
        <title>The Global Catalogue of Microorganisms (GCM) 10K type strain sequencing project: providing services to taxonomists for standard genome sequencing and annotation.</title>
        <authorList>
            <consortium name="The Broad Institute Genomics Platform"/>
            <consortium name="The Broad Institute Genome Sequencing Center for Infectious Disease"/>
            <person name="Wu L."/>
            <person name="Ma J."/>
        </authorList>
    </citation>
    <scope>NUCLEOTIDE SEQUENCE [LARGE SCALE GENOMIC DNA]</scope>
    <source>
        <strain evidence="2">JCM 31405</strain>
    </source>
</reference>
<accession>A0ABQ2S6N0</accession>